<evidence type="ECO:0000256" key="7">
    <source>
        <dbReference type="SAM" id="Phobius"/>
    </source>
</evidence>
<evidence type="ECO:0000313" key="9">
    <source>
        <dbReference type="EMBL" id="KAH9296209.1"/>
    </source>
</evidence>
<comment type="caution">
    <text evidence="9">The sequence shown here is derived from an EMBL/GenBank/DDBJ whole genome shotgun (WGS) entry which is preliminary data.</text>
</comment>
<feature type="transmembrane region" description="Helical" evidence="7">
    <location>
        <begin position="45"/>
        <end position="65"/>
    </location>
</feature>
<evidence type="ECO:0000256" key="3">
    <source>
        <dbReference type="ARBA" id="ARBA00022692"/>
    </source>
</evidence>
<evidence type="ECO:0000259" key="8">
    <source>
        <dbReference type="PROSITE" id="PS50850"/>
    </source>
</evidence>
<dbReference type="PANTHER" id="PTHR23505:SF52">
    <property type="entry name" value="MAJOR FACILITATOR SUPERFAMILY PROTEIN"/>
    <property type="match status" value="1"/>
</dbReference>
<keyword evidence="2" id="KW-0813">Transport</keyword>
<dbReference type="GO" id="GO:0022857">
    <property type="term" value="F:transmembrane transporter activity"/>
    <property type="evidence" value="ECO:0007669"/>
    <property type="project" value="InterPro"/>
</dbReference>
<keyword evidence="4 7" id="KW-1133">Transmembrane helix</keyword>
<evidence type="ECO:0000256" key="4">
    <source>
        <dbReference type="ARBA" id="ARBA00022989"/>
    </source>
</evidence>
<dbReference type="Gene3D" id="1.20.1250.20">
    <property type="entry name" value="MFS general substrate transporter like domains"/>
    <property type="match status" value="1"/>
</dbReference>
<dbReference type="InterPro" id="IPR020846">
    <property type="entry name" value="MFS_dom"/>
</dbReference>
<dbReference type="InterPro" id="IPR011701">
    <property type="entry name" value="MFS"/>
</dbReference>
<sequence>VAVSRALNGIGLALVVPAIQSLVADSTDDGNRGLAFGWLQFTSNIGSILGGLFSVLLAATTVMGIPGWRVSFHLVAVVSVMVGILVRIFAVDPRFSSGLMPT</sequence>
<dbReference type="AlphaFoldDB" id="A0AA38CEQ9"/>
<evidence type="ECO:0000256" key="5">
    <source>
        <dbReference type="ARBA" id="ARBA00023136"/>
    </source>
</evidence>
<dbReference type="SUPFAM" id="SSF103473">
    <property type="entry name" value="MFS general substrate transporter"/>
    <property type="match status" value="1"/>
</dbReference>
<keyword evidence="5 7" id="KW-0472">Membrane</keyword>
<dbReference type="GO" id="GO:0016020">
    <property type="term" value="C:membrane"/>
    <property type="evidence" value="ECO:0007669"/>
    <property type="project" value="UniProtKB-SubCell"/>
</dbReference>
<dbReference type="PROSITE" id="PS50850">
    <property type="entry name" value="MFS"/>
    <property type="match status" value="1"/>
</dbReference>
<evidence type="ECO:0000256" key="1">
    <source>
        <dbReference type="ARBA" id="ARBA00004141"/>
    </source>
</evidence>
<dbReference type="Proteomes" id="UP000824469">
    <property type="component" value="Unassembled WGS sequence"/>
</dbReference>
<gene>
    <name evidence="9" type="ORF">KI387_039797</name>
</gene>
<dbReference type="InterPro" id="IPR036259">
    <property type="entry name" value="MFS_trans_sf"/>
</dbReference>
<dbReference type="Pfam" id="PF07690">
    <property type="entry name" value="MFS_1"/>
    <property type="match status" value="1"/>
</dbReference>
<evidence type="ECO:0000256" key="2">
    <source>
        <dbReference type="ARBA" id="ARBA00022448"/>
    </source>
</evidence>
<dbReference type="InterPro" id="IPR044770">
    <property type="entry name" value="MFS_spinster-like"/>
</dbReference>
<reference evidence="9 10" key="1">
    <citation type="journal article" date="2021" name="Nat. Plants">
        <title>The Taxus genome provides insights into paclitaxel biosynthesis.</title>
        <authorList>
            <person name="Xiong X."/>
            <person name="Gou J."/>
            <person name="Liao Q."/>
            <person name="Li Y."/>
            <person name="Zhou Q."/>
            <person name="Bi G."/>
            <person name="Li C."/>
            <person name="Du R."/>
            <person name="Wang X."/>
            <person name="Sun T."/>
            <person name="Guo L."/>
            <person name="Liang H."/>
            <person name="Lu P."/>
            <person name="Wu Y."/>
            <person name="Zhang Z."/>
            <person name="Ro D.K."/>
            <person name="Shang Y."/>
            <person name="Huang S."/>
            <person name="Yan J."/>
        </authorList>
    </citation>
    <scope>NUCLEOTIDE SEQUENCE [LARGE SCALE GENOMIC DNA]</scope>
    <source>
        <strain evidence="9">Ta-2019</strain>
    </source>
</reference>
<dbReference type="PANTHER" id="PTHR23505">
    <property type="entry name" value="SPINSTER"/>
    <property type="match status" value="1"/>
</dbReference>
<feature type="domain" description="Major facilitator superfamily (MFS) profile" evidence="8">
    <location>
        <begin position="1"/>
        <end position="102"/>
    </location>
</feature>
<keyword evidence="3 7" id="KW-0812">Transmembrane</keyword>
<dbReference type="EMBL" id="JAHRHJ020000011">
    <property type="protein sequence ID" value="KAH9296209.1"/>
    <property type="molecule type" value="Genomic_DNA"/>
</dbReference>
<feature type="non-terminal residue" evidence="9">
    <location>
        <position position="102"/>
    </location>
</feature>
<evidence type="ECO:0000256" key="6">
    <source>
        <dbReference type="ARBA" id="ARBA00024338"/>
    </source>
</evidence>
<organism evidence="9 10">
    <name type="scientific">Taxus chinensis</name>
    <name type="common">Chinese yew</name>
    <name type="synonym">Taxus wallichiana var. chinensis</name>
    <dbReference type="NCBI Taxonomy" id="29808"/>
    <lineage>
        <taxon>Eukaryota</taxon>
        <taxon>Viridiplantae</taxon>
        <taxon>Streptophyta</taxon>
        <taxon>Embryophyta</taxon>
        <taxon>Tracheophyta</taxon>
        <taxon>Spermatophyta</taxon>
        <taxon>Pinopsida</taxon>
        <taxon>Pinidae</taxon>
        <taxon>Conifers II</taxon>
        <taxon>Cupressales</taxon>
        <taxon>Taxaceae</taxon>
        <taxon>Taxus</taxon>
    </lineage>
</organism>
<accession>A0AA38CEQ9</accession>
<feature type="transmembrane region" description="Helical" evidence="7">
    <location>
        <begin position="6"/>
        <end position="24"/>
    </location>
</feature>
<keyword evidence="10" id="KW-1185">Reference proteome</keyword>
<proteinExistence type="inferred from homology"/>
<evidence type="ECO:0000313" key="10">
    <source>
        <dbReference type="Proteomes" id="UP000824469"/>
    </source>
</evidence>
<comment type="subcellular location">
    <subcellularLocation>
        <location evidence="1">Membrane</location>
        <topology evidence="1">Multi-pass membrane protein</topology>
    </subcellularLocation>
</comment>
<name>A0AA38CEQ9_TAXCH</name>
<comment type="similarity">
    <text evidence="6">Belongs to the major facilitator superfamily. Spinster (TC 2.A.1.49) family.</text>
</comment>
<feature type="non-terminal residue" evidence="9">
    <location>
        <position position="1"/>
    </location>
</feature>
<protein>
    <recommendedName>
        <fullName evidence="8">Major facilitator superfamily (MFS) profile domain-containing protein</fullName>
    </recommendedName>
</protein>
<feature type="transmembrane region" description="Helical" evidence="7">
    <location>
        <begin position="71"/>
        <end position="90"/>
    </location>
</feature>